<evidence type="ECO:0000313" key="3">
    <source>
        <dbReference type="Proteomes" id="UP000549394"/>
    </source>
</evidence>
<gene>
    <name evidence="2" type="ORF">DGYR_LOCUS10228</name>
</gene>
<dbReference type="EMBL" id="CAJFCJ010000017">
    <property type="protein sequence ID" value="CAD5122415.1"/>
    <property type="molecule type" value="Genomic_DNA"/>
</dbReference>
<proteinExistence type="predicted"/>
<keyword evidence="1" id="KW-0812">Transmembrane</keyword>
<dbReference type="AlphaFoldDB" id="A0A7I8W1K8"/>
<sequence length="216" mass="24951">MENNQHTINEQLYAVETNKMMPNNEKREKKYIKIKQFKIPVFDVDGKPMMMNPSFSTIACGILLVFAGAMIFGLILVSFHRPYIARIREYNRINRLGSSSSDMLLYTRNSMDKAYLLTSAQAWFWHKGITLKVKLGDCKTNSSVMVEGRNLTEIYLGDIMESPSNNFRVNFPKDICILPKLNKIKPEYEYALVSVVNFGRQVNSRKEVDLDIFQTN</sequence>
<evidence type="ECO:0000313" key="2">
    <source>
        <dbReference type="EMBL" id="CAD5122415.1"/>
    </source>
</evidence>
<dbReference type="Proteomes" id="UP000549394">
    <property type="component" value="Unassembled WGS sequence"/>
</dbReference>
<keyword evidence="3" id="KW-1185">Reference proteome</keyword>
<protein>
    <submittedName>
        <fullName evidence="2">DgyrCDS10843</fullName>
    </submittedName>
</protein>
<keyword evidence="1" id="KW-1133">Transmembrane helix</keyword>
<evidence type="ECO:0000256" key="1">
    <source>
        <dbReference type="SAM" id="Phobius"/>
    </source>
</evidence>
<organism evidence="2 3">
    <name type="scientific">Dimorphilus gyrociliatus</name>
    <dbReference type="NCBI Taxonomy" id="2664684"/>
    <lineage>
        <taxon>Eukaryota</taxon>
        <taxon>Metazoa</taxon>
        <taxon>Spiralia</taxon>
        <taxon>Lophotrochozoa</taxon>
        <taxon>Annelida</taxon>
        <taxon>Polychaeta</taxon>
        <taxon>Polychaeta incertae sedis</taxon>
        <taxon>Dinophilidae</taxon>
        <taxon>Dimorphilus</taxon>
    </lineage>
</organism>
<comment type="caution">
    <text evidence="2">The sequence shown here is derived from an EMBL/GenBank/DDBJ whole genome shotgun (WGS) entry which is preliminary data.</text>
</comment>
<name>A0A7I8W1K8_9ANNE</name>
<keyword evidence="1" id="KW-0472">Membrane</keyword>
<accession>A0A7I8W1K8</accession>
<feature type="transmembrane region" description="Helical" evidence="1">
    <location>
        <begin position="55"/>
        <end position="79"/>
    </location>
</feature>
<reference evidence="2 3" key="1">
    <citation type="submission" date="2020-08" db="EMBL/GenBank/DDBJ databases">
        <authorList>
            <person name="Hejnol A."/>
        </authorList>
    </citation>
    <scope>NUCLEOTIDE SEQUENCE [LARGE SCALE GENOMIC DNA]</scope>
</reference>